<keyword evidence="1" id="KW-0645">Protease</keyword>
<dbReference type="SUPFAM" id="SSF47781">
    <property type="entry name" value="RuvA domain 2-like"/>
    <property type="match status" value="1"/>
</dbReference>
<dbReference type="InterPro" id="IPR020891">
    <property type="entry name" value="UPF0758_CS"/>
</dbReference>
<dbReference type="NCBIfam" id="NF000642">
    <property type="entry name" value="PRK00024.1"/>
    <property type="match status" value="1"/>
</dbReference>
<keyword evidence="4" id="KW-0862">Zinc</keyword>
<organism evidence="7">
    <name type="scientific">bioreactor metagenome</name>
    <dbReference type="NCBI Taxonomy" id="1076179"/>
    <lineage>
        <taxon>unclassified sequences</taxon>
        <taxon>metagenomes</taxon>
        <taxon>ecological metagenomes</taxon>
    </lineage>
</organism>
<evidence type="ECO:0000256" key="1">
    <source>
        <dbReference type="ARBA" id="ARBA00022670"/>
    </source>
</evidence>
<dbReference type="GO" id="GO:0006508">
    <property type="term" value="P:proteolysis"/>
    <property type="evidence" value="ECO:0007669"/>
    <property type="project" value="UniProtKB-KW"/>
</dbReference>
<dbReference type="PANTHER" id="PTHR30471">
    <property type="entry name" value="DNA REPAIR PROTEIN RADC"/>
    <property type="match status" value="1"/>
</dbReference>
<evidence type="ECO:0000256" key="2">
    <source>
        <dbReference type="ARBA" id="ARBA00022723"/>
    </source>
</evidence>
<dbReference type="Pfam" id="PF04002">
    <property type="entry name" value="RadC"/>
    <property type="match status" value="1"/>
</dbReference>
<dbReference type="GO" id="GO:0046872">
    <property type="term" value="F:metal ion binding"/>
    <property type="evidence" value="ECO:0007669"/>
    <property type="project" value="UniProtKB-KW"/>
</dbReference>
<dbReference type="InterPro" id="IPR025657">
    <property type="entry name" value="RadC_JAB"/>
</dbReference>
<dbReference type="PROSITE" id="PS50249">
    <property type="entry name" value="MPN"/>
    <property type="match status" value="1"/>
</dbReference>
<comment type="caution">
    <text evidence="7">The sequence shown here is derived from an EMBL/GenBank/DDBJ whole genome shotgun (WGS) entry which is preliminary data.</text>
</comment>
<dbReference type="InterPro" id="IPR037518">
    <property type="entry name" value="MPN"/>
</dbReference>
<dbReference type="NCBIfam" id="TIGR00608">
    <property type="entry name" value="radc"/>
    <property type="match status" value="1"/>
</dbReference>
<dbReference type="PANTHER" id="PTHR30471:SF3">
    <property type="entry name" value="UPF0758 PROTEIN YEES-RELATED"/>
    <property type="match status" value="1"/>
</dbReference>
<proteinExistence type="predicted"/>
<gene>
    <name evidence="7" type="ORF">SDC9_76336</name>
</gene>
<dbReference type="PROSITE" id="PS01302">
    <property type="entry name" value="UPF0758"/>
    <property type="match status" value="1"/>
</dbReference>
<keyword evidence="5" id="KW-0482">Metalloprotease</keyword>
<dbReference type="Gene3D" id="3.40.140.10">
    <property type="entry name" value="Cytidine Deaminase, domain 2"/>
    <property type="match status" value="1"/>
</dbReference>
<dbReference type="InterPro" id="IPR046778">
    <property type="entry name" value="UPF0758_N"/>
</dbReference>
<accession>A0A644YMJ1</accession>
<sequence>MKSKEKQLPRERLESEGAERLQDHELLAILLRTGYRGVDVLQLAESILNEYSGLQGLLQCSYQQLRSIKGLGIAKASEMAAVLEITKRMAKPKALETLQNSEDAASFLMPLLRHEKQEKFLVLCLNSKNQLLKLSTVFVGTLNSTVVHPREVYQVAIQYASAGILVAHNHPSGDPTPSNEDLKVTQNLIESGRVMGIPLLDHLVIGHGRWHSLRSTGMFERK</sequence>
<dbReference type="GO" id="GO:0008237">
    <property type="term" value="F:metallopeptidase activity"/>
    <property type="evidence" value="ECO:0007669"/>
    <property type="project" value="UniProtKB-KW"/>
</dbReference>
<evidence type="ECO:0000313" key="7">
    <source>
        <dbReference type="EMBL" id="MPM29795.1"/>
    </source>
</evidence>
<evidence type="ECO:0000256" key="5">
    <source>
        <dbReference type="ARBA" id="ARBA00023049"/>
    </source>
</evidence>
<evidence type="ECO:0000256" key="3">
    <source>
        <dbReference type="ARBA" id="ARBA00022801"/>
    </source>
</evidence>
<dbReference type="InterPro" id="IPR001405">
    <property type="entry name" value="UPF0758"/>
</dbReference>
<keyword evidence="3" id="KW-0378">Hydrolase</keyword>
<feature type="domain" description="MPN" evidence="6">
    <location>
        <begin position="97"/>
        <end position="219"/>
    </location>
</feature>
<dbReference type="InterPro" id="IPR010994">
    <property type="entry name" value="RuvA_2-like"/>
</dbReference>
<dbReference type="CDD" id="cd08071">
    <property type="entry name" value="MPN_DUF2466"/>
    <property type="match status" value="1"/>
</dbReference>
<evidence type="ECO:0000256" key="4">
    <source>
        <dbReference type="ARBA" id="ARBA00022833"/>
    </source>
</evidence>
<protein>
    <recommendedName>
        <fullName evidence="6">MPN domain-containing protein</fullName>
    </recommendedName>
</protein>
<keyword evidence="2" id="KW-0479">Metal-binding</keyword>
<dbReference type="Pfam" id="PF20582">
    <property type="entry name" value="UPF0758_N"/>
    <property type="match status" value="1"/>
</dbReference>
<reference evidence="7" key="1">
    <citation type="submission" date="2019-08" db="EMBL/GenBank/DDBJ databases">
        <authorList>
            <person name="Kucharzyk K."/>
            <person name="Murdoch R.W."/>
            <person name="Higgins S."/>
            <person name="Loffler F."/>
        </authorList>
    </citation>
    <scope>NUCLEOTIDE SEQUENCE</scope>
</reference>
<dbReference type="AlphaFoldDB" id="A0A644YMJ1"/>
<evidence type="ECO:0000259" key="6">
    <source>
        <dbReference type="PROSITE" id="PS50249"/>
    </source>
</evidence>
<name>A0A644YMJ1_9ZZZZ</name>
<dbReference type="EMBL" id="VSSQ01005610">
    <property type="protein sequence ID" value="MPM29795.1"/>
    <property type="molecule type" value="Genomic_DNA"/>
</dbReference>